<proteinExistence type="predicted"/>
<dbReference type="InterPro" id="IPR013783">
    <property type="entry name" value="Ig-like_fold"/>
</dbReference>
<feature type="domain" description="Fibronectin type-III" evidence="1">
    <location>
        <begin position="134"/>
        <end position="228"/>
    </location>
</feature>
<reference evidence="2 3" key="1">
    <citation type="submission" date="2021-05" db="EMBL/GenBank/DDBJ databases">
        <title>A Polyphasic approach of four new species of the genus Ohtaekwangia: Ohtaekwangia histidinii sp. nov., Ohtaekwangia cretensis sp. nov., Ohtaekwangia indiensis sp. nov., Ohtaekwangia reichenbachii sp. nov. from diverse environment.</title>
        <authorList>
            <person name="Octaviana S."/>
        </authorList>
    </citation>
    <scope>NUCLEOTIDE SEQUENCE [LARGE SCALE GENOMIC DNA]</scope>
    <source>
        <strain evidence="2 3">PWU20</strain>
    </source>
</reference>
<accession>A0ABS5VT49</accession>
<dbReference type="SUPFAM" id="SSF49265">
    <property type="entry name" value="Fibronectin type III"/>
    <property type="match status" value="2"/>
</dbReference>
<dbReference type="RefSeq" id="WP_254154560.1">
    <property type="nucleotide sequence ID" value="NZ_JAHESD010000034.1"/>
</dbReference>
<sequence length="631" mass="69748">MKTPLPSFTVTTLSLLLVCYDKADALNNHPGSISQTSELEAPAFRPPEYPAFENDLIFGVFNPNYESFTEVYRSRNRNSEYELVATIPYSDDHYLDRDLRPNTTYFYKLRAVQDTLFSDYSNVLELTTGYKLFAPSLTATAISSTSISLQLTDNSYNDVSYVIWREEATQAFNVKSISAPDSGEVFTIVDENLKPNTTYNYRVDVHAQGPGNVFYPGMVRAVATTPPPTQLTTPEFGPPGEPVCGSVIAFGYINTNPESETEIYRSLTEDDDFEVIYVSAPGSGTYIDEDVKPRTTYYYKLRAIGEIDSEFSNTVVLTSGSDFYNPGLTATAASNTSIALKITDRSYLDGSYEIFRAETGSNNYTYLDEIILSDSGQTYSHIDEGLAPNKSYTYRLDARAGCEGLPTYYNVATATASTTNLPEVTSFTLVQPLNEEDIMELYDGVSFSAVGQPNIRANTNNRTQSLVFYLNGKRYGENQTPYALFGDWQGDYRPGKLKPGSYTLTAIPYGENNASGIQGDSLTIHFTVIAENINAFAANEFNTSGSSEPVSVFPNPIVTQSTIAVQGEAYSTISINITEQAGNLSHTLHHGILDNNGVYKKNIDAINFKQGAYVVTVKINEQIYSKRLIIK</sequence>
<dbReference type="CDD" id="cd00063">
    <property type="entry name" value="FN3"/>
    <property type="match status" value="2"/>
</dbReference>
<dbReference type="PROSITE" id="PS50853">
    <property type="entry name" value="FN3"/>
    <property type="match status" value="1"/>
</dbReference>
<dbReference type="Gene3D" id="2.60.40.10">
    <property type="entry name" value="Immunoglobulins"/>
    <property type="match status" value="4"/>
</dbReference>
<dbReference type="Proteomes" id="UP000772618">
    <property type="component" value="Unassembled WGS sequence"/>
</dbReference>
<gene>
    <name evidence="2" type="ORF">KK060_15025</name>
</gene>
<dbReference type="InterPro" id="IPR036116">
    <property type="entry name" value="FN3_sf"/>
</dbReference>
<name>A0ABS5VT49_9BACT</name>
<evidence type="ECO:0000313" key="3">
    <source>
        <dbReference type="Proteomes" id="UP000772618"/>
    </source>
</evidence>
<dbReference type="InterPro" id="IPR003961">
    <property type="entry name" value="FN3_dom"/>
</dbReference>
<organism evidence="2 3">
    <name type="scientific">Chryseosolibacter indicus</name>
    <dbReference type="NCBI Taxonomy" id="2782351"/>
    <lineage>
        <taxon>Bacteria</taxon>
        <taxon>Pseudomonadati</taxon>
        <taxon>Bacteroidota</taxon>
        <taxon>Cytophagia</taxon>
        <taxon>Cytophagales</taxon>
        <taxon>Chryseotaleaceae</taxon>
        <taxon>Chryseosolibacter</taxon>
    </lineage>
</organism>
<evidence type="ECO:0000313" key="2">
    <source>
        <dbReference type="EMBL" id="MBT1704604.1"/>
    </source>
</evidence>
<evidence type="ECO:0000259" key="1">
    <source>
        <dbReference type="PROSITE" id="PS50853"/>
    </source>
</evidence>
<protein>
    <submittedName>
        <fullName evidence="2">T9SS type A sorting domain-containing protein</fullName>
    </submittedName>
</protein>
<dbReference type="InterPro" id="IPR026444">
    <property type="entry name" value="Secre_tail"/>
</dbReference>
<comment type="caution">
    <text evidence="2">The sequence shown here is derived from an EMBL/GenBank/DDBJ whole genome shotgun (WGS) entry which is preliminary data.</text>
</comment>
<dbReference type="EMBL" id="JAHESD010000034">
    <property type="protein sequence ID" value="MBT1704604.1"/>
    <property type="molecule type" value="Genomic_DNA"/>
</dbReference>
<dbReference type="NCBIfam" id="TIGR04183">
    <property type="entry name" value="Por_Secre_tail"/>
    <property type="match status" value="1"/>
</dbReference>
<keyword evidence="3" id="KW-1185">Reference proteome</keyword>